<protein>
    <submittedName>
        <fullName evidence="2 3">Crp/Fnr family transcriptional regulator</fullName>
    </submittedName>
</protein>
<name>A0A084W625_ANOSI</name>
<reference evidence="3" key="2">
    <citation type="submission" date="2020-05" db="UniProtKB">
        <authorList>
            <consortium name="EnsemblMetazoa"/>
        </authorList>
    </citation>
    <scope>IDENTIFICATION</scope>
</reference>
<evidence type="ECO:0000313" key="4">
    <source>
        <dbReference type="Proteomes" id="UP000030765"/>
    </source>
</evidence>
<dbReference type="EnsemblMetazoa" id="ASIC013527-RA">
    <property type="protein sequence ID" value="ASIC013527-PA"/>
    <property type="gene ID" value="ASIC013527"/>
</dbReference>
<dbReference type="EMBL" id="ATLV01020720">
    <property type="status" value="NOT_ANNOTATED_CDS"/>
    <property type="molecule type" value="Genomic_DNA"/>
</dbReference>
<feature type="compositionally biased region" description="Acidic residues" evidence="1">
    <location>
        <begin position="50"/>
        <end position="59"/>
    </location>
</feature>
<dbReference type="AlphaFoldDB" id="A0A084W625"/>
<accession>A0A084W625</accession>
<evidence type="ECO:0000313" key="3">
    <source>
        <dbReference type="EnsemblMetazoa" id="ASIC013527-PA"/>
    </source>
</evidence>
<sequence>MASSRIARYRSPGRSESVSCGAKHKRGDRKTPAQKPQRASSLLRSVLHADDDDSDDDDEFQGLPAAVIIDLLFRCASCKSTYRRHRRGDHAATSGVYPSTRGRAQTGPVASLV</sequence>
<evidence type="ECO:0000256" key="1">
    <source>
        <dbReference type="SAM" id="MobiDB-lite"/>
    </source>
</evidence>
<keyword evidence="4" id="KW-1185">Reference proteome</keyword>
<reference evidence="2 4" key="1">
    <citation type="journal article" date="2014" name="BMC Genomics">
        <title>Genome sequence of Anopheles sinensis provides insight into genetics basis of mosquito competence for malaria parasites.</title>
        <authorList>
            <person name="Zhou D."/>
            <person name="Zhang D."/>
            <person name="Ding G."/>
            <person name="Shi L."/>
            <person name="Hou Q."/>
            <person name="Ye Y."/>
            <person name="Xu Y."/>
            <person name="Zhou H."/>
            <person name="Xiong C."/>
            <person name="Li S."/>
            <person name="Yu J."/>
            <person name="Hong S."/>
            <person name="Yu X."/>
            <person name="Zou P."/>
            <person name="Chen C."/>
            <person name="Chang X."/>
            <person name="Wang W."/>
            <person name="Lv Y."/>
            <person name="Sun Y."/>
            <person name="Ma L."/>
            <person name="Shen B."/>
            <person name="Zhu C."/>
        </authorList>
    </citation>
    <scope>NUCLEOTIDE SEQUENCE [LARGE SCALE GENOMIC DNA]</scope>
</reference>
<gene>
    <name evidence="2" type="ORF">ZHAS_00013527</name>
</gene>
<dbReference type="Proteomes" id="UP000030765">
    <property type="component" value="Unassembled WGS sequence"/>
</dbReference>
<feature type="region of interest" description="Disordered" evidence="1">
    <location>
        <begin position="1"/>
        <end position="59"/>
    </location>
</feature>
<proteinExistence type="predicted"/>
<organism evidence="2">
    <name type="scientific">Anopheles sinensis</name>
    <name type="common">Mosquito</name>
    <dbReference type="NCBI Taxonomy" id="74873"/>
    <lineage>
        <taxon>Eukaryota</taxon>
        <taxon>Metazoa</taxon>
        <taxon>Ecdysozoa</taxon>
        <taxon>Arthropoda</taxon>
        <taxon>Hexapoda</taxon>
        <taxon>Insecta</taxon>
        <taxon>Pterygota</taxon>
        <taxon>Neoptera</taxon>
        <taxon>Endopterygota</taxon>
        <taxon>Diptera</taxon>
        <taxon>Nematocera</taxon>
        <taxon>Culicoidea</taxon>
        <taxon>Culicidae</taxon>
        <taxon>Anophelinae</taxon>
        <taxon>Anopheles</taxon>
    </lineage>
</organism>
<dbReference type="EMBL" id="KE525305">
    <property type="protein sequence ID" value="KFB45669.1"/>
    <property type="molecule type" value="Genomic_DNA"/>
</dbReference>
<evidence type="ECO:0000313" key="2">
    <source>
        <dbReference type="EMBL" id="KFB45669.1"/>
    </source>
</evidence>
<feature type="region of interest" description="Disordered" evidence="1">
    <location>
        <begin position="84"/>
        <end position="113"/>
    </location>
</feature>
<dbReference type="VEuPathDB" id="VectorBase:ASIC013527"/>